<accession>A0A409W5I2</accession>
<evidence type="ECO:0000313" key="2">
    <source>
        <dbReference type="EMBL" id="PPQ73761.1"/>
    </source>
</evidence>
<feature type="compositionally biased region" description="Low complexity" evidence="1">
    <location>
        <begin position="39"/>
        <end position="52"/>
    </location>
</feature>
<sequence length="1123" mass="126693">MTTIRHGMISTTFDTGVPDLSLDTLECEYSQAGSDHDLQSTASPLPSSSTTQKAVPLEERTNPSPFERCFITKQPGYHLKKFHWVNAVRRDKQLKYEVVSTLDATRVVPCLDRNLHYALDTLSLFAVTCSKETFKSLIALVDTENENWQARWDNCMTGNTRCFALAQPPFSNATYELVLLHPRHFLQMQKGSAVTAFTDNGDGDGLSRQTYFVSPDGALREGPEDSKPRFPAFSFSPNVNRARAQDHAPEFETTLNPFLVVLNAGTAFRRFMQQSGVQPHPPPPPPPLCAEYRELVDLTLELVDKIYFRPLVKLASARFTEAQARYSSVYEAHDGNSNLSRGATAIESTRKVKDLARNSRTGRVLEEPGPGAEVVEVVEYREYLMSGCDYMDDDTDEDENDEDDGSDDEYDSEYDRTQETLLTGLHIVRIDFSLDEASNLTPLDRNLHYALDKLSFFAVTCSKEALKSMIALVDAENKNLQAGHNIRSFSLFEPPFSDATYELVLLHPRHFFRKGSALTAFTEDGDQLVGKMYFVSPDGALREGPDDSKPRFPAFPPDRARASEDMLNPFLVVLNAGIAFRRFMRQPRRLCAEYMELINLTLELVDLIYYKPVVEAVRKKLQRFHAAFGTDSSGDITISKAADEFGSHNLGRNSRTGRVVKEPGPGASYEELIEYQEYLMSGCVSSHLSYPQQVLMLMMRLRRTSSRRFSSGKSRLRNCANMAAIRHGMVSIALKYSKVPGVPEFQLEALEHDSECSDSDHELMSTASASSESVGSTKAVQERTKTGALARCFITKQTGYHLKKFHWINTVRKDKISEFNVETLLTGLHCIVRIDFSLEEASNLTPLDRNLHYALDKLSFFAVTCSKETLKSMIALVDTENKNWQAQRNKGQRVYARSFVFLEPPFSDATYELVLLHPRHFLQKKGSALTAFTEDGERLLVGKMYFVSPDGALREGPDDSKPRFPAFPPNRARASEDMLNPFLVVLNAGIAFRRFMRRPRQLCPEYAELINLTLELVDLIYFKPVVEAVRKKLQRFHAAFGIDSRGDSTVSEAADAFGSRNLGRNSRTGRVVKEPGPGASYEEVIQYQEYLMSGCDYIDEEDNDDDDFDDESEEEEDNDDDTW</sequence>
<feature type="compositionally biased region" description="Acidic residues" evidence="1">
    <location>
        <begin position="390"/>
        <end position="412"/>
    </location>
</feature>
<dbReference type="AlphaFoldDB" id="A0A409W5I2"/>
<proteinExistence type="predicted"/>
<organism evidence="2 3">
    <name type="scientific">Gymnopilus dilepis</name>
    <dbReference type="NCBI Taxonomy" id="231916"/>
    <lineage>
        <taxon>Eukaryota</taxon>
        <taxon>Fungi</taxon>
        <taxon>Dikarya</taxon>
        <taxon>Basidiomycota</taxon>
        <taxon>Agaricomycotina</taxon>
        <taxon>Agaricomycetes</taxon>
        <taxon>Agaricomycetidae</taxon>
        <taxon>Agaricales</taxon>
        <taxon>Agaricineae</taxon>
        <taxon>Hymenogastraceae</taxon>
        <taxon>Gymnopilus</taxon>
    </lineage>
</organism>
<dbReference type="Proteomes" id="UP000284706">
    <property type="component" value="Unassembled WGS sequence"/>
</dbReference>
<reference evidence="2 3" key="1">
    <citation type="journal article" date="2018" name="Evol. Lett.">
        <title>Horizontal gene cluster transfer increased hallucinogenic mushroom diversity.</title>
        <authorList>
            <person name="Reynolds H.T."/>
            <person name="Vijayakumar V."/>
            <person name="Gluck-Thaler E."/>
            <person name="Korotkin H.B."/>
            <person name="Matheny P.B."/>
            <person name="Slot J.C."/>
        </authorList>
    </citation>
    <scope>NUCLEOTIDE SEQUENCE [LARGE SCALE GENOMIC DNA]</scope>
    <source>
        <strain evidence="2 3">SRW20</strain>
    </source>
</reference>
<protein>
    <submittedName>
        <fullName evidence="2">Uncharacterized protein</fullName>
    </submittedName>
</protein>
<evidence type="ECO:0000313" key="3">
    <source>
        <dbReference type="Proteomes" id="UP000284706"/>
    </source>
</evidence>
<dbReference type="InParanoid" id="A0A409W5I2"/>
<feature type="compositionally biased region" description="Acidic residues" evidence="1">
    <location>
        <begin position="1097"/>
        <end position="1123"/>
    </location>
</feature>
<comment type="caution">
    <text evidence="2">The sequence shown here is derived from an EMBL/GenBank/DDBJ whole genome shotgun (WGS) entry which is preliminary data.</text>
</comment>
<feature type="region of interest" description="Disordered" evidence="1">
    <location>
        <begin position="1096"/>
        <end position="1123"/>
    </location>
</feature>
<name>A0A409W5I2_9AGAR</name>
<keyword evidence="3" id="KW-1185">Reference proteome</keyword>
<feature type="region of interest" description="Disordered" evidence="1">
    <location>
        <begin position="33"/>
        <end position="59"/>
    </location>
</feature>
<dbReference type="OrthoDB" id="3013631at2759"/>
<evidence type="ECO:0000256" key="1">
    <source>
        <dbReference type="SAM" id="MobiDB-lite"/>
    </source>
</evidence>
<gene>
    <name evidence="2" type="ORF">CVT26_011879</name>
</gene>
<feature type="region of interest" description="Disordered" evidence="1">
    <location>
        <begin position="389"/>
        <end position="413"/>
    </location>
</feature>
<dbReference type="EMBL" id="NHYE01005385">
    <property type="protein sequence ID" value="PPQ73761.1"/>
    <property type="molecule type" value="Genomic_DNA"/>
</dbReference>